<dbReference type="AlphaFoldDB" id="A0A1J7JSA0"/>
<accession>A0A1J7JSA0</accession>
<evidence type="ECO:0000313" key="2">
    <source>
        <dbReference type="Proteomes" id="UP000182658"/>
    </source>
</evidence>
<dbReference type="Proteomes" id="UP000182658">
    <property type="component" value="Unassembled WGS sequence"/>
</dbReference>
<dbReference type="EMBL" id="KV875096">
    <property type="protein sequence ID" value="OIW30634.1"/>
    <property type="molecule type" value="Genomic_DNA"/>
</dbReference>
<sequence length="175" mass="19064">MAFTRTSYLIVALARTVEMPSVVIMSTALMAHHQRLHLRVFQYGSDICAHSFSTSSCVSEVRERHNPQVSVSVSVPRRRATDREHCEPTGSLVKSTTITYTAACVCNTKASSVSPSSWPLSGRVRDGRWCDAAGMDWDAANIVLLLLILHMQPRLSACRCGVVACAIAEAVVSTI</sequence>
<gene>
    <name evidence="1" type="ORF">CONLIGDRAFT_285755</name>
</gene>
<keyword evidence="2" id="KW-1185">Reference proteome</keyword>
<dbReference type="InParanoid" id="A0A1J7JSA0"/>
<organism evidence="1 2">
    <name type="scientific">Coniochaeta ligniaria NRRL 30616</name>
    <dbReference type="NCBI Taxonomy" id="1408157"/>
    <lineage>
        <taxon>Eukaryota</taxon>
        <taxon>Fungi</taxon>
        <taxon>Dikarya</taxon>
        <taxon>Ascomycota</taxon>
        <taxon>Pezizomycotina</taxon>
        <taxon>Sordariomycetes</taxon>
        <taxon>Sordariomycetidae</taxon>
        <taxon>Coniochaetales</taxon>
        <taxon>Coniochaetaceae</taxon>
        <taxon>Coniochaeta</taxon>
    </lineage>
</organism>
<reference evidence="1 2" key="1">
    <citation type="submission" date="2016-10" db="EMBL/GenBank/DDBJ databases">
        <title>Draft genome sequence of Coniochaeta ligniaria NRRL30616, a lignocellulolytic fungus for bioabatement of inhibitors in plant biomass hydrolysates.</title>
        <authorList>
            <consortium name="DOE Joint Genome Institute"/>
            <person name="Jimenez D.J."/>
            <person name="Hector R.E."/>
            <person name="Riley R."/>
            <person name="Sun H."/>
            <person name="Grigoriev I.V."/>
            <person name="Van Elsas J.D."/>
            <person name="Nichols N.N."/>
        </authorList>
    </citation>
    <scope>NUCLEOTIDE SEQUENCE [LARGE SCALE GENOMIC DNA]</scope>
    <source>
        <strain evidence="1 2">NRRL 30616</strain>
    </source>
</reference>
<protein>
    <submittedName>
        <fullName evidence="1">Uncharacterized protein</fullName>
    </submittedName>
</protein>
<proteinExistence type="predicted"/>
<evidence type="ECO:0000313" key="1">
    <source>
        <dbReference type="EMBL" id="OIW30634.1"/>
    </source>
</evidence>
<name>A0A1J7JSA0_9PEZI</name>